<comment type="caution">
    <text evidence="3">The sequence shown here is derived from an EMBL/GenBank/DDBJ whole genome shotgun (WGS) entry which is preliminary data.</text>
</comment>
<reference evidence="3 4" key="1">
    <citation type="submission" date="2017-08" db="EMBL/GenBank/DDBJ databases">
        <title>Salimicrobium alkalisoli sp. nov., isolated from saline alkaline soil.</title>
        <authorList>
            <person name="Zhang G."/>
            <person name="Xiong Q."/>
        </authorList>
    </citation>
    <scope>NUCLEOTIDE SEQUENCE [LARGE SCALE GENOMIC DNA]</scope>
    <source>
        <strain evidence="3 4">WN024</strain>
    </source>
</reference>
<proteinExistence type="predicted"/>
<feature type="region of interest" description="Disordered" evidence="1">
    <location>
        <begin position="388"/>
        <end position="472"/>
    </location>
</feature>
<evidence type="ECO:0000256" key="1">
    <source>
        <dbReference type="SAM" id="MobiDB-lite"/>
    </source>
</evidence>
<keyword evidence="2" id="KW-1133">Transmembrane helix</keyword>
<feature type="transmembrane region" description="Helical" evidence="2">
    <location>
        <begin position="225"/>
        <end position="248"/>
    </location>
</feature>
<protein>
    <recommendedName>
        <fullName evidence="5">5,10-methylene-tetrahydrofolate dehydrogenase</fullName>
    </recommendedName>
</protein>
<keyword evidence="2" id="KW-0812">Transmembrane</keyword>
<evidence type="ECO:0000313" key="3">
    <source>
        <dbReference type="EMBL" id="PBB06524.1"/>
    </source>
</evidence>
<sequence>MSNKKFRVGLITAPGYAKRISEGLSHALPDLLSYYVDDRVEWEVEYETDALTGATENSSEILGATFDKKKEHEWDYVISLTDLPLFKRKKAIVAEAYVEQNTALLSIPALGVTPLIKRIRESTVQLINEMYYGTSDEDREQAEKRIQQKDQEDYGEHHELKNKDSKKLVGKRFLDRLSPIQRETPDEEESNIDVRFTVRSKWVGALRILAGMIRANRPWAMFPSFMKLIVVAFATGAYALVFPTLWMLSNHYGIWRMVMVSVVAITAMVLWITLAHQLWEAKRKGTKDYLRKLYNLATISTLFLTVLMYYGLLFVLFSIAVIVLIPMGMLESQVSPDVGYINYFYIAWTATSIATIIGALGSALENEEVVLSAAYGYRQRQRYNQLKSAQEEKKEAKEEKKEAQEEKKEAAQEKKESRSEDDRSSQDGTKEAAEAKKEAAEAKKESQEKEQKAAEEKKQEAEEKKESNKNRN</sequence>
<name>A0ABX4HTI0_9BACI</name>
<feature type="transmembrane region" description="Helical" evidence="2">
    <location>
        <begin position="296"/>
        <end position="325"/>
    </location>
</feature>
<gene>
    <name evidence="3" type="ORF">CKW00_02425</name>
</gene>
<dbReference type="PANTHER" id="PTHR36812">
    <property type="entry name" value="NEUROFILAMENT TRIPLET M PROTEIN-LIKE PROTEIN"/>
    <property type="match status" value="1"/>
</dbReference>
<evidence type="ECO:0000256" key="2">
    <source>
        <dbReference type="SAM" id="Phobius"/>
    </source>
</evidence>
<dbReference type="EMBL" id="NSGH01000003">
    <property type="protein sequence ID" value="PBB06524.1"/>
    <property type="molecule type" value="Genomic_DNA"/>
</dbReference>
<evidence type="ECO:0008006" key="5">
    <source>
        <dbReference type="Google" id="ProtNLM"/>
    </source>
</evidence>
<evidence type="ECO:0000313" key="4">
    <source>
        <dbReference type="Proteomes" id="UP000217561"/>
    </source>
</evidence>
<dbReference type="RefSeq" id="WP_095821208.1">
    <property type="nucleotide sequence ID" value="NZ_NSGH01000003.1"/>
</dbReference>
<keyword evidence="4" id="KW-1185">Reference proteome</keyword>
<dbReference type="Proteomes" id="UP000217561">
    <property type="component" value="Unassembled WGS sequence"/>
</dbReference>
<keyword evidence="2" id="KW-0472">Membrane</keyword>
<feature type="transmembrane region" description="Helical" evidence="2">
    <location>
        <begin position="254"/>
        <end position="275"/>
    </location>
</feature>
<organism evidence="3 4">
    <name type="scientific">Salimicrobium humidisoli</name>
    <dbReference type="NCBI Taxonomy" id="2029857"/>
    <lineage>
        <taxon>Bacteria</taxon>
        <taxon>Bacillati</taxon>
        <taxon>Bacillota</taxon>
        <taxon>Bacilli</taxon>
        <taxon>Bacillales</taxon>
        <taxon>Bacillaceae</taxon>
        <taxon>Salimicrobium</taxon>
    </lineage>
</organism>
<feature type="transmembrane region" description="Helical" evidence="2">
    <location>
        <begin position="345"/>
        <end position="364"/>
    </location>
</feature>
<feature type="compositionally biased region" description="Basic and acidic residues" evidence="1">
    <location>
        <begin position="389"/>
        <end position="472"/>
    </location>
</feature>
<accession>A0ABX4HTI0</accession>
<dbReference type="PANTHER" id="PTHR36812:SF9">
    <property type="entry name" value="MYB-LIKE PROTEIN X ISOFORM X1"/>
    <property type="match status" value="1"/>
</dbReference>